<dbReference type="GO" id="GO:0005198">
    <property type="term" value="F:structural molecule activity"/>
    <property type="evidence" value="ECO:0007669"/>
    <property type="project" value="InterPro"/>
</dbReference>
<dbReference type="Proteomes" id="UP000224329">
    <property type="component" value="Segment"/>
</dbReference>
<feature type="region of interest" description="Disordered" evidence="1">
    <location>
        <begin position="77"/>
        <end position="106"/>
    </location>
</feature>
<sequence length="106" mass="11666">MIHIIEALLPGQTRGISEMVAALKQMKMTRNFQEVTLQNAIVNATYAAAIESELPSDVVFNQMGMGQTPFGDILKPTWGVWPSTSPDRKTSQSTGRKSRTCSPVRN</sequence>
<evidence type="ECO:0000313" key="2">
    <source>
        <dbReference type="EMBL" id="AKJ74080.1"/>
    </source>
</evidence>
<proteinExistence type="predicted"/>
<dbReference type="EMBL" id="KR296689">
    <property type="protein sequence ID" value="AKJ74080.1"/>
    <property type="molecule type" value="Genomic_DNA"/>
</dbReference>
<gene>
    <name evidence="2" type="ORF">SP35_17</name>
</gene>
<dbReference type="Pfam" id="PF05136">
    <property type="entry name" value="Phage_portal_2"/>
    <property type="match status" value="1"/>
</dbReference>
<protein>
    <submittedName>
        <fullName evidence="2">Portal protein</fullName>
    </submittedName>
</protein>
<dbReference type="InterPro" id="IPR006429">
    <property type="entry name" value="Phage_lambda_portal"/>
</dbReference>
<dbReference type="GO" id="GO:0019068">
    <property type="term" value="P:virion assembly"/>
    <property type="evidence" value="ECO:0007669"/>
    <property type="project" value="InterPro"/>
</dbReference>
<feature type="compositionally biased region" description="Polar residues" evidence="1">
    <location>
        <begin position="91"/>
        <end position="106"/>
    </location>
</feature>
<name>A0A0N7CFI7_9CAUD</name>
<reference evidence="2 3" key="1">
    <citation type="journal article" date="2016" name="Virus Genes">
        <title>Genomic characterization of Salmonella bacteriophages isolated from India.</title>
        <authorList>
            <person name="Karpe Y.A."/>
            <person name="Kanade G.D."/>
            <person name="Pingale K.D."/>
            <person name="Arankalle V.A."/>
            <person name="Banerjee K."/>
        </authorList>
    </citation>
    <scope>NUCLEOTIDE SEQUENCE [LARGE SCALE GENOMIC DNA]</scope>
</reference>
<evidence type="ECO:0000256" key="1">
    <source>
        <dbReference type="SAM" id="MobiDB-lite"/>
    </source>
</evidence>
<keyword evidence="3" id="KW-1185">Reference proteome</keyword>
<accession>A0A0N7CFI7</accession>
<evidence type="ECO:0000313" key="3">
    <source>
        <dbReference type="Proteomes" id="UP000224329"/>
    </source>
</evidence>
<organism evidence="2 3">
    <name type="scientific">Salmonella phage 35</name>
    <dbReference type="NCBI Taxonomy" id="1654888"/>
    <lineage>
        <taxon>Viruses</taxon>
        <taxon>Duplodnaviria</taxon>
        <taxon>Heunggongvirae</taxon>
        <taxon>Uroviricota</taxon>
        <taxon>Caudoviricetes</taxon>
        <taxon>Casjensviridae</taxon>
        <taxon>Chivirus</taxon>
        <taxon>Chivirus cv35</taxon>
    </lineage>
</organism>